<feature type="domain" description="SPW repeat-containing integral membrane" evidence="2">
    <location>
        <begin position="6"/>
        <end position="99"/>
    </location>
</feature>
<organism evidence="3 4">
    <name type="scientific">Thermomonospora umbrina</name>
    <dbReference type="NCBI Taxonomy" id="111806"/>
    <lineage>
        <taxon>Bacteria</taxon>
        <taxon>Bacillati</taxon>
        <taxon>Actinomycetota</taxon>
        <taxon>Actinomycetes</taxon>
        <taxon>Streptosporangiales</taxon>
        <taxon>Thermomonosporaceae</taxon>
        <taxon>Thermomonospora</taxon>
    </lineage>
</organism>
<gene>
    <name evidence="3" type="ORF">DFJ69_6772</name>
</gene>
<dbReference type="RefSeq" id="WP_116026240.1">
    <property type="nucleotide sequence ID" value="NZ_QTTT01000001.1"/>
</dbReference>
<dbReference type="AlphaFoldDB" id="A0A3D9TBP2"/>
<dbReference type="EMBL" id="QTTT01000001">
    <property type="protein sequence ID" value="REF01172.1"/>
    <property type="molecule type" value="Genomic_DNA"/>
</dbReference>
<dbReference type="Pfam" id="PF03779">
    <property type="entry name" value="SPW"/>
    <property type="match status" value="1"/>
</dbReference>
<keyword evidence="4" id="KW-1185">Reference proteome</keyword>
<keyword evidence="1" id="KW-1133">Transmembrane helix</keyword>
<name>A0A3D9TBP2_9ACTN</name>
<proteinExistence type="predicted"/>
<evidence type="ECO:0000256" key="1">
    <source>
        <dbReference type="SAM" id="Phobius"/>
    </source>
</evidence>
<reference evidence="3 4" key="1">
    <citation type="submission" date="2018-08" db="EMBL/GenBank/DDBJ databases">
        <title>Sequencing the genomes of 1000 actinobacteria strains.</title>
        <authorList>
            <person name="Klenk H.-P."/>
        </authorList>
    </citation>
    <scope>NUCLEOTIDE SEQUENCE [LARGE SCALE GENOMIC DNA]</scope>
    <source>
        <strain evidence="3 4">DSM 43927</strain>
    </source>
</reference>
<accession>A0A3D9TBP2</accession>
<feature type="transmembrane region" description="Helical" evidence="1">
    <location>
        <begin position="85"/>
        <end position="103"/>
    </location>
</feature>
<feature type="transmembrane region" description="Helical" evidence="1">
    <location>
        <begin position="36"/>
        <end position="54"/>
    </location>
</feature>
<evidence type="ECO:0000259" key="2">
    <source>
        <dbReference type="Pfam" id="PF03779"/>
    </source>
</evidence>
<dbReference type="Proteomes" id="UP000256661">
    <property type="component" value="Unassembled WGS sequence"/>
</dbReference>
<protein>
    <submittedName>
        <fullName evidence="3">SPW repeat-containing protein</fullName>
    </submittedName>
</protein>
<evidence type="ECO:0000313" key="3">
    <source>
        <dbReference type="EMBL" id="REF01172.1"/>
    </source>
</evidence>
<dbReference type="InterPro" id="IPR005530">
    <property type="entry name" value="SPW"/>
</dbReference>
<keyword evidence="1" id="KW-0812">Transmembrane</keyword>
<sequence length="118" mass="11916">MARFAWEDAVAFVAGLVAVLAPELWADATAARQPLMVLGALLALSGLYALIGAAGPSAWTTTAFAVLTFGSPWAFGFTGEGSAAWTAWLAGGAAAIVGLWTAVQTTTAEQAGSEQVNA</sequence>
<comment type="caution">
    <text evidence="3">The sequence shown here is derived from an EMBL/GenBank/DDBJ whole genome shotgun (WGS) entry which is preliminary data.</text>
</comment>
<evidence type="ECO:0000313" key="4">
    <source>
        <dbReference type="Proteomes" id="UP000256661"/>
    </source>
</evidence>
<keyword evidence="1" id="KW-0472">Membrane</keyword>